<feature type="domain" description="Carbohydrate-binding" evidence="2">
    <location>
        <begin position="40"/>
        <end position="230"/>
    </location>
</feature>
<organism evidence="3 4">
    <name type="scientific">Chitinophaga defluvii</name>
    <dbReference type="NCBI Taxonomy" id="3163343"/>
    <lineage>
        <taxon>Bacteria</taxon>
        <taxon>Pseudomonadati</taxon>
        <taxon>Bacteroidota</taxon>
        <taxon>Chitinophagia</taxon>
        <taxon>Chitinophagales</taxon>
        <taxon>Chitinophagaceae</taxon>
        <taxon>Chitinophaga</taxon>
    </lineage>
</organism>
<dbReference type="InterPro" id="IPR010502">
    <property type="entry name" value="Carb-bd_dom_fam9"/>
</dbReference>
<sequence length="233" mass="26430">MKSIAFVLLSFLFYGAGCAQVPAGNTLQIKSLTQSDVKLDGQLSEKEWTEVTPVDLRSPWVKRTDHIANYRSFTDRQYFYFGFEVTDTTLMLYVSQEETDVAKGDRVELFFSDKPDLKNYYCLEMSPADKVLSYRAKHYRVFDNSWDLPGLVLSARVKKGGYTVEGRIPLAALRQIAGQAAGDTKPFKLYTGVFCGDYFGADENDVEWHSWITPKSATPDFHIPSAFGVFEFE</sequence>
<dbReference type="Proteomes" id="UP001549749">
    <property type="component" value="Unassembled WGS sequence"/>
</dbReference>
<evidence type="ECO:0000313" key="4">
    <source>
        <dbReference type="Proteomes" id="UP001549749"/>
    </source>
</evidence>
<evidence type="ECO:0000256" key="1">
    <source>
        <dbReference type="SAM" id="SignalP"/>
    </source>
</evidence>
<dbReference type="Gene3D" id="2.60.40.1190">
    <property type="match status" value="1"/>
</dbReference>
<reference evidence="3 4" key="1">
    <citation type="submission" date="2024-06" db="EMBL/GenBank/DDBJ databases">
        <title>Chitinophaga defluvii sp. nov., isolated from municipal sewage.</title>
        <authorList>
            <person name="Zhang L."/>
        </authorList>
    </citation>
    <scope>NUCLEOTIDE SEQUENCE [LARGE SCALE GENOMIC DNA]</scope>
    <source>
        <strain evidence="3 4">H8</strain>
    </source>
</reference>
<feature type="signal peptide" evidence="1">
    <location>
        <begin position="1"/>
        <end position="19"/>
    </location>
</feature>
<name>A0ABV2T024_9BACT</name>
<evidence type="ECO:0000313" key="3">
    <source>
        <dbReference type="EMBL" id="MET6995965.1"/>
    </source>
</evidence>
<proteinExistence type="predicted"/>
<keyword evidence="1" id="KW-0732">Signal</keyword>
<keyword evidence="4" id="KW-1185">Reference proteome</keyword>
<dbReference type="Pfam" id="PF06452">
    <property type="entry name" value="CBM9_1"/>
    <property type="match status" value="1"/>
</dbReference>
<protein>
    <submittedName>
        <fullName evidence="3">Carbohydrate-binding family 9-like protein</fullName>
    </submittedName>
</protein>
<accession>A0ABV2T024</accession>
<dbReference type="EMBL" id="JBEXAC010000001">
    <property type="protein sequence ID" value="MET6995965.1"/>
    <property type="molecule type" value="Genomic_DNA"/>
</dbReference>
<feature type="chain" id="PRO_5047301214" evidence="1">
    <location>
        <begin position="20"/>
        <end position="233"/>
    </location>
</feature>
<gene>
    <name evidence="3" type="ORF">ABR189_01235</name>
</gene>
<evidence type="ECO:0000259" key="2">
    <source>
        <dbReference type="Pfam" id="PF06452"/>
    </source>
</evidence>
<dbReference type="SUPFAM" id="SSF49344">
    <property type="entry name" value="CBD9-like"/>
    <property type="match status" value="1"/>
</dbReference>
<comment type="caution">
    <text evidence="3">The sequence shown here is derived from an EMBL/GenBank/DDBJ whole genome shotgun (WGS) entry which is preliminary data.</text>
</comment>
<dbReference type="CDD" id="cd09620">
    <property type="entry name" value="CBM9_like_3"/>
    <property type="match status" value="1"/>
</dbReference>
<dbReference type="RefSeq" id="WP_354658612.1">
    <property type="nucleotide sequence ID" value="NZ_JBEXAC010000001.1"/>
</dbReference>